<protein>
    <submittedName>
        <fullName evidence="1">Uncharacterized protein</fullName>
    </submittedName>
</protein>
<sequence>MERINLVTVYFGIKAFAPSSYISSKKKALPNKAVSQLTNLP</sequence>
<reference evidence="1 2" key="1">
    <citation type="submission" date="2017-11" db="EMBL/GenBank/DDBJ databases">
        <title>Complete genome of a free-living desiccation-tolerant cyanobacterium and its photosynthetic adaptation to extreme terrestrial habitat.</title>
        <authorList>
            <person name="Shang J."/>
        </authorList>
    </citation>
    <scope>NUCLEOTIDE SEQUENCE [LARGE SCALE GENOMIC DNA]</scope>
    <source>
        <strain evidence="1 2">CCNUN1</strain>
    </source>
</reference>
<dbReference type="Proteomes" id="UP000232003">
    <property type="component" value="Chromosome"/>
</dbReference>
<dbReference type="KEGG" id="nfl:COO91_07490"/>
<accession>A0A2K8T179</accession>
<evidence type="ECO:0000313" key="2">
    <source>
        <dbReference type="Proteomes" id="UP000232003"/>
    </source>
</evidence>
<evidence type="ECO:0000313" key="1">
    <source>
        <dbReference type="EMBL" id="AUB41442.1"/>
    </source>
</evidence>
<gene>
    <name evidence="1" type="ORF">COO91_07490</name>
</gene>
<keyword evidence="2" id="KW-1185">Reference proteome</keyword>
<proteinExistence type="predicted"/>
<name>A0A2K8T179_9NOSO</name>
<dbReference type="EMBL" id="CP024785">
    <property type="protein sequence ID" value="AUB41442.1"/>
    <property type="molecule type" value="Genomic_DNA"/>
</dbReference>
<organism evidence="1 2">
    <name type="scientific">Nostoc flagelliforme CCNUN1</name>
    <dbReference type="NCBI Taxonomy" id="2038116"/>
    <lineage>
        <taxon>Bacteria</taxon>
        <taxon>Bacillati</taxon>
        <taxon>Cyanobacteriota</taxon>
        <taxon>Cyanophyceae</taxon>
        <taxon>Nostocales</taxon>
        <taxon>Nostocaceae</taxon>
        <taxon>Nostoc</taxon>
    </lineage>
</organism>
<dbReference type="AlphaFoldDB" id="A0A2K8T179"/>